<comment type="caution">
    <text evidence="3">The sequence shown here is derived from an EMBL/GenBank/DDBJ whole genome shotgun (WGS) entry which is preliminary data.</text>
</comment>
<keyword evidence="4" id="KW-1185">Reference proteome</keyword>
<keyword evidence="2" id="KW-0472">Membrane</keyword>
<accession>A0ABN9RI44</accession>
<protein>
    <recommendedName>
        <fullName evidence="5">EGF-like domain-containing protein</fullName>
    </recommendedName>
</protein>
<sequence>MVLQAPRDRNGSVLVVGAPEGGARMVFPKPSWAQQKCVYESSSLTLSGQECSGRGSCLLDGRCQCSSGRGSYCEEQASSLHESSFESFWVENAQLILMLSAAFLIVGCAALAMGILVPFRRRRRRRAKKAARQLLDEALAHEHWEDVCKRCFSKGRSMIASSLSTSEIEEHMRLKSERWGISVAYLLSEEFTGLARRRSGEDDPTFYQLRDVFFLGADPIGERERCPRDGYDGCAFVDSRVLPAKHRGKCTHFLSWTWAYRLSVVQDALRSWIEELEHDGLAEEESAETVYLYMCFFVNNQYRILDQSKKRDKAKTGSDNLASVFEENLRSIGRVLALFDVWNGPTYLTRIWTIFEQAMAIKLSIEPQIIMPKAEIRTLMGQLAHGNEGISRVKTALFKVNTERAEASVQKDKENVQHMILDTFGSFTYVDSQIKKLMVRWLGRATESIFHDLMRQDSQRSLPVDPDGPSEGPQPGISILRARPRALFKSLSTRSMRYWGKVAAVGPYSPSGSPRALDPDPWQVPNASKLPGVPSREELHRDGDALPALLS</sequence>
<evidence type="ECO:0000256" key="2">
    <source>
        <dbReference type="SAM" id="Phobius"/>
    </source>
</evidence>
<feature type="compositionally biased region" description="Basic and acidic residues" evidence="1">
    <location>
        <begin position="535"/>
        <end position="544"/>
    </location>
</feature>
<dbReference type="Proteomes" id="UP001189429">
    <property type="component" value="Unassembled WGS sequence"/>
</dbReference>
<feature type="transmembrane region" description="Helical" evidence="2">
    <location>
        <begin position="95"/>
        <end position="119"/>
    </location>
</feature>
<reference evidence="3" key="1">
    <citation type="submission" date="2023-10" db="EMBL/GenBank/DDBJ databases">
        <authorList>
            <person name="Chen Y."/>
            <person name="Shah S."/>
            <person name="Dougan E. K."/>
            <person name="Thang M."/>
            <person name="Chan C."/>
        </authorList>
    </citation>
    <scope>NUCLEOTIDE SEQUENCE [LARGE SCALE GENOMIC DNA]</scope>
</reference>
<keyword evidence="2" id="KW-1133">Transmembrane helix</keyword>
<evidence type="ECO:0000313" key="4">
    <source>
        <dbReference type="Proteomes" id="UP001189429"/>
    </source>
</evidence>
<evidence type="ECO:0000256" key="1">
    <source>
        <dbReference type="SAM" id="MobiDB-lite"/>
    </source>
</evidence>
<keyword evidence="2" id="KW-0812">Transmembrane</keyword>
<name>A0ABN9RI44_9DINO</name>
<dbReference type="EMBL" id="CAUYUJ010006458">
    <property type="protein sequence ID" value="CAK0817417.1"/>
    <property type="molecule type" value="Genomic_DNA"/>
</dbReference>
<gene>
    <name evidence="3" type="ORF">PCOR1329_LOCUS20050</name>
</gene>
<feature type="region of interest" description="Disordered" evidence="1">
    <location>
        <begin position="509"/>
        <end position="551"/>
    </location>
</feature>
<proteinExistence type="predicted"/>
<feature type="region of interest" description="Disordered" evidence="1">
    <location>
        <begin position="458"/>
        <end position="477"/>
    </location>
</feature>
<evidence type="ECO:0008006" key="5">
    <source>
        <dbReference type="Google" id="ProtNLM"/>
    </source>
</evidence>
<evidence type="ECO:0000313" key="3">
    <source>
        <dbReference type="EMBL" id="CAK0817417.1"/>
    </source>
</evidence>
<organism evidence="3 4">
    <name type="scientific">Prorocentrum cordatum</name>
    <dbReference type="NCBI Taxonomy" id="2364126"/>
    <lineage>
        <taxon>Eukaryota</taxon>
        <taxon>Sar</taxon>
        <taxon>Alveolata</taxon>
        <taxon>Dinophyceae</taxon>
        <taxon>Prorocentrales</taxon>
        <taxon>Prorocentraceae</taxon>
        <taxon>Prorocentrum</taxon>
    </lineage>
</organism>